<keyword evidence="6 7" id="KW-0472">Membrane</keyword>
<feature type="transmembrane region" description="Helical" evidence="7">
    <location>
        <begin position="117"/>
        <end position="135"/>
    </location>
</feature>
<evidence type="ECO:0000256" key="3">
    <source>
        <dbReference type="ARBA" id="ARBA00022448"/>
    </source>
</evidence>
<comment type="subcellular location">
    <subcellularLocation>
        <location evidence="1">Membrane</location>
        <topology evidence="1">Multi-pass membrane protein</topology>
    </subcellularLocation>
</comment>
<reference evidence="8" key="1">
    <citation type="journal article" date="2023" name="Insect Mol. Biol.">
        <title>Genome sequencing provides insights into the evolution of gene families encoding plant cell wall-degrading enzymes in longhorned beetles.</title>
        <authorList>
            <person name="Shin N.R."/>
            <person name="Okamura Y."/>
            <person name="Kirsch R."/>
            <person name="Pauchet Y."/>
        </authorList>
    </citation>
    <scope>NUCLEOTIDE SEQUENCE</scope>
    <source>
        <strain evidence="8">MMC_N1</strain>
    </source>
</reference>
<comment type="similarity">
    <text evidence="2">Belongs to the SLC29A/ENT transporter (TC 2.A.57) family.</text>
</comment>
<evidence type="ECO:0000256" key="2">
    <source>
        <dbReference type="ARBA" id="ARBA00007965"/>
    </source>
</evidence>
<evidence type="ECO:0000313" key="8">
    <source>
        <dbReference type="EMBL" id="KAJ8985308.1"/>
    </source>
</evidence>
<keyword evidence="9" id="KW-1185">Reference proteome</keyword>
<evidence type="ECO:0000256" key="5">
    <source>
        <dbReference type="ARBA" id="ARBA00022989"/>
    </source>
</evidence>
<feature type="non-terminal residue" evidence="8">
    <location>
        <position position="178"/>
    </location>
</feature>
<keyword evidence="3" id="KW-0813">Transport</keyword>
<accession>A0ABQ9K3X9</accession>
<feature type="transmembrane region" description="Helical" evidence="7">
    <location>
        <begin position="155"/>
        <end position="175"/>
    </location>
</feature>
<proteinExistence type="inferred from homology"/>
<protein>
    <submittedName>
        <fullName evidence="8">Uncharacterized protein</fullName>
    </submittedName>
</protein>
<dbReference type="InterPro" id="IPR002259">
    <property type="entry name" value="Eqnu_transpt"/>
</dbReference>
<feature type="transmembrane region" description="Helical" evidence="7">
    <location>
        <begin position="86"/>
        <end position="105"/>
    </location>
</feature>
<feature type="transmembrane region" description="Helical" evidence="7">
    <location>
        <begin position="39"/>
        <end position="61"/>
    </location>
</feature>
<dbReference type="Pfam" id="PF01733">
    <property type="entry name" value="Nucleoside_tran"/>
    <property type="match status" value="1"/>
</dbReference>
<evidence type="ECO:0000256" key="7">
    <source>
        <dbReference type="SAM" id="Phobius"/>
    </source>
</evidence>
<comment type="caution">
    <text evidence="8">The sequence shown here is derived from an EMBL/GenBank/DDBJ whole genome shotgun (WGS) entry which is preliminary data.</text>
</comment>
<evidence type="ECO:0000313" key="9">
    <source>
        <dbReference type="Proteomes" id="UP001162164"/>
    </source>
</evidence>
<dbReference type="PRINTS" id="PR01130">
    <property type="entry name" value="DERENTRNSPRT"/>
</dbReference>
<dbReference type="Proteomes" id="UP001162164">
    <property type="component" value="Unassembled WGS sequence"/>
</dbReference>
<sequence length="178" mass="20675">MSETEKKLSEINSAAWEIRTTWRMMLQTKKRPIYRFSDFLGVAEKIWPIMLMVIFAMLTMAPTHPSVTSLVVSDNYGNGSQWSDKYFVPVVTFLFVEICSLIGRLSMTITIRPSTRLFWVAFMFLRMIIFVPLLLLCNAQPRHNLPVVFDKDWEYAIIMAVFAFFNGYSFNLTFLSAP</sequence>
<name>A0ABQ9K3X9_9CUCU</name>
<evidence type="ECO:0000256" key="6">
    <source>
        <dbReference type="ARBA" id="ARBA00023136"/>
    </source>
</evidence>
<evidence type="ECO:0000256" key="4">
    <source>
        <dbReference type="ARBA" id="ARBA00022692"/>
    </source>
</evidence>
<organism evidence="8 9">
    <name type="scientific">Molorchus minor</name>
    <dbReference type="NCBI Taxonomy" id="1323400"/>
    <lineage>
        <taxon>Eukaryota</taxon>
        <taxon>Metazoa</taxon>
        <taxon>Ecdysozoa</taxon>
        <taxon>Arthropoda</taxon>
        <taxon>Hexapoda</taxon>
        <taxon>Insecta</taxon>
        <taxon>Pterygota</taxon>
        <taxon>Neoptera</taxon>
        <taxon>Endopterygota</taxon>
        <taxon>Coleoptera</taxon>
        <taxon>Polyphaga</taxon>
        <taxon>Cucujiformia</taxon>
        <taxon>Chrysomeloidea</taxon>
        <taxon>Cerambycidae</taxon>
        <taxon>Lamiinae</taxon>
        <taxon>Monochamini</taxon>
        <taxon>Molorchus</taxon>
    </lineage>
</organism>
<keyword evidence="5 7" id="KW-1133">Transmembrane helix</keyword>
<keyword evidence="4 7" id="KW-0812">Transmembrane</keyword>
<dbReference type="EMBL" id="JAPWTJ010000017">
    <property type="protein sequence ID" value="KAJ8985308.1"/>
    <property type="molecule type" value="Genomic_DNA"/>
</dbReference>
<gene>
    <name evidence="8" type="ORF">NQ317_007095</name>
</gene>
<evidence type="ECO:0000256" key="1">
    <source>
        <dbReference type="ARBA" id="ARBA00004141"/>
    </source>
</evidence>